<dbReference type="InterPro" id="IPR011053">
    <property type="entry name" value="Single_hybrid_motif"/>
</dbReference>
<dbReference type="PANTHER" id="PTHR45266">
    <property type="entry name" value="OXALOACETATE DECARBOXYLASE ALPHA CHAIN"/>
    <property type="match status" value="1"/>
</dbReference>
<accession>A0ABU3BKL2</accession>
<comment type="caution">
    <text evidence="3">The sequence shown here is derived from an EMBL/GenBank/DDBJ whole genome shotgun (WGS) entry which is preliminary data.</text>
</comment>
<dbReference type="InterPro" id="IPR001882">
    <property type="entry name" value="Biotin_BS"/>
</dbReference>
<dbReference type="PROSITE" id="PS00188">
    <property type="entry name" value="BIOTIN"/>
    <property type="match status" value="1"/>
</dbReference>
<dbReference type="InterPro" id="IPR050709">
    <property type="entry name" value="Biotin_Carboxyl_Carrier/Decarb"/>
</dbReference>
<dbReference type="PANTHER" id="PTHR45266:SF3">
    <property type="entry name" value="OXALOACETATE DECARBOXYLASE ALPHA CHAIN"/>
    <property type="match status" value="1"/>
</dbReference>
<organism evidence="3 4">
    <name type="scientific">Croceitalea vernalis</name>
    <dbReference type="NCBI Taxonomy" id="3075599"/>
    <lineage>
        <taxon>Bacteria</taxon>
        <taxon>Pseudomonadati</taxon>
        <taxon>Bacteroidota</taxon>
        <taxon>Flavobacteriia</taxon>
        <taxon>Flavobacteriales</taxon>
        <taxon>Flavobacteriaceae</taxon>
        <taxon>Croceitalea</taxon>
    </lineage>
</organism>
<keyword evidence="1" id="KW-0092">Biotin</keyword>
<dbReference type="RefSeq" id="WP_311388399.1">
    <property type="nucleotide sequence ID" value="NZ_JAVRHU010000005.1"/>
</dbReference>
<dbReference type="InterPro" id="IPR000089">
    <property type="entry name" value="Biotin_lipoyl"/>
</dbReference>
<name>A0ABU3BKL2_9FLAO</name>
<evidence type="ECO:0000313" key="4">
    <source>
        <dbReference type="Proteomes" id="UP001250662"/>
    </source>
</evidence>
<dbReference type="Pfam" id="PF00364">
    <property type="entry name" value="Biotin_lipoyl"/>
    <property type="match status" value="1"/>
</dbReference>
<gene>
    <name evidence="3" type="ORF">RM520_13845</name>
</gene>
<reference evidence="3 4" key="1">
    <citation type="submission" date="2023-09" db="EMBL/GenBank/DDBJ databases">
        <authorList>
            <person name="Rey-Velasco X."/>
        </authorList>
    </citation>
    <scope>NUCLEOTIDE SEQUENCE [LARGE SCALE GENOMIC DNA]</scope>
    <source>
        <strain evidence="3 4">P007</strain>
    </source>
</reference>
<evidence type="ECO:0000259" key="2">
    <source>
        <dbReference type="PROSITE" id="PS50968"/>
    </source>
</evidence>
<dbReference type="EMBL" id="JAVRHU010000005">
    <property type="protein sequence ID" value="MDT0622707.1"/>
    <property type="molecule type" value="Genomic_DNA"/>
</dbReference>
<proteinExistence type="predicted"/>
<evidence type="ECO:0000313" key="3">
    <source>
        <dbReference type="EMBL" id="MDT0622707.1"/>
    </source>
</evidence>
<dbReference type="CDD" id="cd06850">
    <property type="entry name" value="biotinyl_domain"/>
    <property type="match status" value="1"/>
</dbReference>
<protein>
    <submittedName>
        <fullName evidence="3">Acetyl-CoA carboxylase biotin carboxyl carrier protein subunit</fullName>
    </submittedName>
</protein>
<dbReference type="Proteomes" id="UP001250662">
    <property type="component" value="Unassembled WGS sequence"/>
</dbReference>
<evidence type="ECO:0000256" key="1">
    <source>
        <dbReference type="ARBA" id="ARBA00023267"/>
    </source>
</evidence>
<feature type="domain" description="Lipoyl-binding" evidence="2">
    <location>
        <begin position="83"/>
        <end position="161"/>
    </location>
</feature>
<dbReference type="SUPFAM" id="SSF51230">
    <property type="entry name" value="Single hybrid motif"/>
    <property type="match status" value="1"/>
</dbReference>
<dbReference type="PROSITE" id="PS50968">
    <property type="entry name" value="BIOTINYL_LIPOYL"/>
    <property type="match status" value="1"/>
</dbReference>
<keyword evidence="4" id="KW-1185">Reference proteome</keyword>
<dbReference type="Gene3D" id="2.40.50.100">
    <property type="match status" value="1"/>
</dbReference>
<sequence length="161" mass="18103">MEKSYKLKVNGAYEFELTAQDLDSLDIVKTGEASFHLLHENKSFHIQTTHSDFGNKRYQLKINNDDYDVVIETPLDSLIDSMGFVLNNSALVESIEAPMPGLILEVSIQEGQEVKENDQLLILEAMKMENVIVSPRDGVIKSISVNTGEAVEKKRTLITFE</sequence>